<evidence type="ECO:0000256" key="2">
    <source>
        <dbReference type="ARBA" id="ARBA00022801"/>
    </source>
</evidence>
<keyword evidence="1 4" id="KW-0479">Metal-binding</keyword>
<dbReference type="GO" id="GO:0006146">
    <property type="term" value="P:adenine catabolic process"/>
    <property type="evidence" value="ECO:0007669"/>
    <property type="project" value="UniProtKB-UniRule"/>
</dbReference>
<feature type="binding site" evidence="4">
    <location>
        <position position="16"/>
    </location>
    <ligand>
        <name>Zn(2+)</name>
        <dbReference type="ChEBI" id="CHEBI:29105"/>
        <note>catalytic</note>
    </ligand>
</feature>
<dbReference type="Pfam" id="PF00962">
    <property type="entry name" value="A_deaminase"/>
    <property type="match status" value="1"/>
</dbReference>
<keyword evidence="3 4" id="KW-0862">Zinc</keyword>
<comment type="function">
    <text evidence="4">Catalyzes the hydrolytic deamination of adenine to hypoxanthine. Plays an important role in the purine salvage pathway and in nitrogen catabolism.</text>
</comment>
<dbReference type="AlphaFoldDB" id="K6Y3U7"/>
<dbReference type="GO" id="GO:0043103">
    <property type="term" value="P:hypoxanthine salvage"/>
    <property type="evidence" value="ECO:0007669"/>
    <property type="project" value="UniProtKB-UniRule"/>
</dbReference>
<evidence type="ECO:0000259" key="5">
    <source>
        <dbReference type="Pfam" id="PF00962"/>
    </source>
</evidence>
<dbReference type="PANTHER" id="PTHR43114:SF7">
    <property type="entry name" value="ADENOSINE DEAMINASE DOMAIN-CONTAINING PROTEIN"/>
    <property type="match status" value="1"/>
</dbReference>
<evidence type="ECO:0000313" key="7">
    <source>
        <dbReference type="Proteomes" id="UP000006251"/>
    </source>
</evidence>
<dbReference type="InterPro" id="IPR028892">
    <property type="entry name" value="ADE"/>
</dbReference>
<accession>K6Y3U7</accession>
<evidence type="ECO:0000256" key="3">
    <source>
        <dbReference type="ARBA" id="ARBA00022833"/>
    </source>
</evidence>
<keyword evidence="2 4" id="KW-0378">Hydrolase</keyword>
<comment type="catalytic activity">
    <reaction evidence="4">
        <text>adenine + H2O + H(+) = hypoxanthine + NH4(+)</text>
        <dbReference type="Rhea" id="RHEA:23688"/>
        <dbReference type="ChEBI" id="CHEBI:15377"/>
        <dbReference type="ChEBI" id="CHEBI:15378"/>
        <dbReference type="ChEBI" id="CHEBI:16708"/>
        <dbReference type="ChEBI" id="CHEBI:17368"/>
        <dbReference type="ChEBI" id="CHEBI:28938"/>
        <dbReference type="EC" id="3.5.4.2"/>
    </reaction>
</comment>
<dbReference type="GO" id="GO:0008270">
    <property type="term" value="F:zinc ion binding"/>
    <property type="evidence" value="ECO:0007669"/>
    <property type="project" value="UniProtKB-UniRule"/>
</dbReference>
<reference evidence="7" key="1">
    <citation type="journal article" date="2014" name="Environ. Microbiol.">
        <title>Comparative genomics of the marine bacterial genus Glaciecola reveals the high degree of genomic diversity and genomic characteristic for cold adaptation.</title>
        <authorList>
            <person name="Qin Q.L."/>
            <person name="Xie B.B."/>
            <person name="Yu Y."/>
            <person name="Shu Y.L."/>
            <person name="Rong J.C."/>
            <person name="Zhang Y.J."/>
            <person name="Zhao D.L."/>
            <person name="Chen X.L."/>
            <person name="Zhang X.Y."/>
            <person name="Chen B."/>
            <person name="Zhou B.C."/>
            <person name="Zhang Y.Z."/>
        </authorList>
    </citation>
    <scope>NUCLEOTIDE SEQUENCE [LARGE SCALE GENOMIC DNA]</scope>
    <source>
        <strain evidence="7">ACAM 615</strain>
    </source>
</reference>
<feature type="domain" description="Adenosine deaminase" evidence="5">
    <location>
        <begin position="9"/>
        <end position="329"/>
    </location>
</feature>
<dbReference type="GO" id="GO:0000034">
    <property type="term" value="F:adenine deaminase activity"/>
    <property type="evidence" value="ECO:0007669"/>
    <property type="project" value="UniProtKB-UniRule"/>
</dbReference>
<dbReference type="HAMAP" id="MF_01962">
    <property type="entry name" value="Adenine_deaminase"/>
    <property type="match status" value="1"/>
</dbReference>
<organism evidence="6 7">
    <name type="scientific">Brumicola pallidula DSM 14239 = ACAM 615</name>
    <dbReference type="NCBI Taxonomy" id="1121922"/>
    <lineage>
        <taxon>Bacteria</taxon>
        <taxon>Pseudomonadati</taxon>
        <taxon>Pseudomonadota</taxon>
        <taxon>Gammaproteobacteria</taxon>
        <taxon>Alteromonadales</taxon>
        <taxon>Alteromonadaceae</taxon>
        <taxon>Brumicola</taxon>
    </lineage>
</organism>
<sequence>MQTFIEKMPKAELHVHLEGTLEPELSFALAAKNGVELAYKTPEALIAAYDFHDLPSFLSIYYAAMHVLVDEDDFYQLTYQYLTKASSQNTLYAELFFDPQAHTSRGVSFDTVITGIRKAQIDAEEKLGIKSQLILCFLRDMSAESAMGHLMLAIPYLKWLVGVGLDSDERNNPPIKFAEVFAKAKQLGLKLTMHCDVNQSNTLTHIEQCINDIEVDRIDHGVNSLESDMLCKLIKDKKLGLTVCPVSNQFVVQSLTSDEIHSMLKKDMLVTINSDDPAYFRAYLNENLVALQQEGKFTQDQMVTLVGNSFTAAWLDEQTKQRYLQKLKDYTLGLTANFSS</sequence>
<dbReference type="Proteomes" id="UP000006251">
    <property type="component" value="Unassembled WGS sequence"/>
</dbReference>
<comment type="caution">
    <text evidence="4">Lacks conserved residue(s) required for the propagation of feature annotation.</text>
</comment>
<dbReference type="OrthoDB" id="105475at2"/>
<evidence type="ECO:0000256" key="4">
    <source>
        <dbReference type="HAMAP-Rule" id="MF_01962"/>
    </source>
</evidence>
<evidence type="ECO:0000256" key="1">
    <source>
        <dbReference type="ARBA" id="ARBA00022723"/>
    </source>
</evidence>
<keyword evidence="7" id="KW-1185">Reference proteome</keyword>
<dbReference type="InterPro" id="IPR001365">
    <property type="entry name" value="A_deaminase_dom"/>
</dbReference>
<protein>
    <recommendedName>
        <fullName evidence="4">Adenine deaminase</fullName>
        <shortName evidence="4">ADE</shortName>
        <ecNumber evidence="4">3.5.4.2</ecNumber>
    </recommendedName>
    <alternativeName>
        <fullName evidence="4">Adenine aminohydrolase</fullName>
        <shortName evidence="4">AAH</shortName>
    </alternativeName>
</protein>
<dbReference type="EC" id="3.5.4.2" evidence="4"/>
<dbReference type="InterPro" id="IPR006330">
    <property type="entry name" value="Ado/ade_deaminase"/>
</dbReference>
<comment type="similarity">
    <text evidence="4">Belongs to the metallo-dependent hydrolases superfamily. Adenosine and AMP deaminases family. Adenine deaminase type 2 subfamily.</text>
</comment>
<feature type="binding site" evidence="4">
    <location>
        <position position="14"/>
    </location>
    <ligand>
        <name>Zn(2+)</name>
        <dbReference type="ChEBI" id="CHEBI:29105"/>
        <note>catalytic</note>
    </ligand>
</feature>
<feature type="site" description="Important for catalytic activity" evidence="4">
    <location>
        <position position="220"/>
    </location>
</feature>
<dbReference type="InterPro" id="IPR032466">
    <property type="entry name" value="Metal_Hydrolase"/>
</dbReference>
<dbReference type="NCBIfam" id="TIGR01430">
    <property type="entry name" value="aden_deam"/>
    <property type="match status" value="1"/>
</dbReference>
<keyword evidence="4" id="KW-0546">Nucleotide metabolism</keyword>
<dbReference type="GO" id="GO:0009117">
    <property type="term" value="P:nucleotide metabolic process"/>
    <property type="evidence" value="ECO:0007669"/>
    <property type="project" value="UniProtKB-KW"/>
</dbReference>
<dbReference type="RefSeq" id="WP_006009106.1">
    <property type="nucleotide sequence ID" value="NZ_AUAV01000012.1"/>
</dbReference>
<name>K6Y3U7_9ALTE</name>
<dbReference type="GO" id="GO:0005829">
    <property type="term" value="C:cytosol"/>
    <property type="evidence" value="ECO:0007669"/>
    <property type="project" value="TreeGrafter"/>
</dbReference>
<dbReference type="SUPFAM" id="SSF51556">
    <property type="entry name" value="Metallo-dependent hydrolases"/>
    <property type="match status" value="1"/>
</dbReference>
<feature type="binding site" evidence="4">
    <location>
        <position position="276"/>
    </location>
    <ligand>
        <name>substrate</name>
    </ligand>
</feature>
<proteinExistence type="inferred from homology"/>
<evidence type="ECO:0000313" key="6">
    <source>
        <dbReference type="EMBL" id="GAC27479.1"/>
    </source>
</evidence>
<dbReference type="Gene3D" id="3.20.20.140">
    <property type="entry name" value="Metal-dependent hydrolases"/>
    <property type="match status" value="1"/>
</dbReference>
<comment type="caution">
    <text evidence="6">The sequence shown here is derived from an EMBL/GenBank/DDBJ whole genome shotgun (WGS) entry which is preliminary data.</text>
</comment>
<comment type="cofactor">
    <cofactor evidence="4">
        <name>Zn(2+)</name>
        <dbReference type="ChEBI" id="CHEBI:29105"/>
    </cofactor>
    <text evidence="4">Binds 1 zinc ion per subunit.</text>
</comment>
<feature type="binding site" evidence="4">
    <location>
        <position position="194"/>
    </location>
    <ligand>
        <name>Zn(2+)</name>
        <dbReference type="ChEBI" id="CHEBI:29105"/>
        <note>catalytic</note>
    </ligand>
</feature>
<gene>
    <name evidence="6" type="primary">add</name>
    <name evidence="6" type="ORF">GPAL_0599</name>
</gene>
<feature type="binding site" evidence="4">
    <location>
        <position position="275"/>
    </location>
    <ligand>
        <name>Zn(2+)</name>
        <dbReference type="ChEBI" id="CHEBI:29105"/>
        <note>catalytic</note>
    </ligand>
</feature>
<dbReference type="PANTHER" id="PTHR43114">
    <property type="entry name" value="ADENINE DEAMINASE"/>
    <property type="match status" value="1"/>
</dbReference>
<dbReference type="STRING" id="1121922.GCA_000428905_02376"/>
<dbReference type="EMBL" id="BAEQ01000013">
    <property type="protein sequence ID" value="GAC27479.1"/>
    <property type="molecule type" value="Genomic_DNA"/>
</dbReference>